<dbReference type="InterPro" id="IPR052277">
    <property type="entry name" value="INM_ESCRT-Associated"/>
</dbReference>
<dbReference type="GO" id="GO:0030514">
    <property type="term" value="P:negative regulation of BMP signaling pathway"/>
    <property type="evidence" value="ECO:0007669"/>
    <property type="project" value="TreeGrafter"/>
</dbReference>
<dbReference type="GO" id="GO:0006998">
    <property type="term" value="P:nuclear envelope organization"/>
    <property type="evidence" value="ECO:0007669"/>
    <property type="project" value="TreeGrafter"/>
</dbReference>
<dbReference type="GO" id="GO:0031490">
    <property type="term" value="F:chromatin DNA binding"/>
    <property type="evidence" value="ECO:0007669"/>
    <property type="project" value="TreeGrafter"/>
</dbReference>
<protein>
    <recommendedName>
        <fullName evidence="3">RRM domain-containing protein</fullName>
    </recommendedName>
</protein>
<evidence type="ECO:0000313" key="1">
    <source>
        <dbReference type="EMBL" id="VDM15465.1"/>
    </source>
</evidence>
<evidence type="ECO:0008006" key="3">
    <source>
        <dbReference type="Google" id="ProtNLM"/>
    </source>
</evidence>
<dbReference type="EMBL" id="UYWW01007873">
    <property type="protein sequence ID" value="VDM15465.1"/>
    <property type="molecule type" value="Genomic_DNA"/>
</dbReference>
<dbReference type="SUPFAM" id="SSF54928">
    <property type="entry name" value="RNA-binding domain, RBD"/>
    <property type="match status" value="1"/>
</dbReference>
<dbReference type="InParanoid" id="A0A3P7G263"/>
<sequence>MRRSMLSQAPSHCLKLRGMFSSAKDYETKFMYLKEALLQKIAPVKPIHVYVEKDSKEGVMFARFASLTDCSCAFKSLHGTWFNGQLFVLMVTLKNVVASETCVICSNKTLSAVNVYVLSILQSIPSVTGDMYVVAGGGLTAVAVIAEAWRG</sequence>
<dbReference type="InterPro" id="IPR012677">
    <property type="entry name" value="Nucleotide-bd_a/b_plait_sf"/>
</dbReference>
<dbReference type="Proteomes" id="UP000270924">
    <property type="component" value="Unassembled WGS sequence"/>
</dbReference>
<dbReference type="InterPro" id="IPR035979">
    <property type="entry name" value="RBD_domain_sf"/>
</dbReference>
<dbReference type="PANTHER" id="PTHR13428">
    <property type="entry name" value="INNER NUCLEAR MEMBRANE PROTEIN MAN1 LEM DOMAIN CONTAINING PROTEIN"/>
    <property type="match status" value="1"/>
</dbReference>
<proteinExistence type="predicted"/>
<keyword evidence="2" id="KW-1185">Reference proteome</keyword>
<dbReference type="PANTHER" id="PTHR13428:SF12">
    <property type="entry name" value="INNER NUCLEAR MEMBRANE PROTEIN MAN1"/>
    <property type="match status" value="1"/>
</dbReference>
<accession>A0A3P7G263</accession>
<name>A0A3P7G263_WUCBA</name>
<dbReference type="Gene3D" id="3.30.70.330">
    <property type="match status" value="1"/>
</dbReference>
<dbReference type="OrthoDB" id="118234at2759"/>
<reference evidence="1 2" key="1">
    <citation type="submission" date="2018-11" db="EMBL/GenBank/DDBJ databases">
        <authorList>
            <consortium name="Pathogen Informatics"/>
        </authorList>
    </citation>
    <scope>NUCLEOTIDE SEQUENCE [LARGE SCALE GENOMIC DNA]</scope>
</reference>
<evidence type="ECO:0000313" key="2">
    <source>
        <dbReference type="Proteomes" id="UP000270924"/>
    </source>
</evidence>
<gene>
    <name evidence="1" type="ORF">WBA_LOCUS8851</name>
</gene>
<organism evidence="1 2">
    <name type="scientific">Wuchereria bancrofti</name>
    <dbReference type="NCBI Taxonomy" id="6293"/>
    <lineage>
        <taxon>Eukaryota</taxon>
        <taxon>Metazoa</taxon>
        <taxon>Ecdysozoa</taxon>
        <taxon>Nematoda</taxon>
        <taxon>Chromadorea</taxon>
        <taxon>Rhabditida</taxon>
        <taxon>Spirurina</taxon>
        <taxon>Spiruromorpha</taxon>
        <taxon>Filarioidea</taxon>
        <taxon>Onchocercidae</taxon>
        <taxon>Wuchereria</taxon>
    </lineage>
</organism>
<dbReference type="AlphaFoldDB" id="A0A3P7G263"/>